<organism evidence="1">
    <name type="scientific">Anopheles sinensis</name>
    <name type="common">Mosquito</name>
    <dbReference type="NCBI Taxonomy" id="74873"/>
    <lineage>
        <taxon>Eukaryota</taxon>
        <taxon>Metazoa</taxon>
        <taxon>Ecdysozoa</taxon>
        <taxon>Arthropoda</taxon>
        <taxon>Hexapoda</taxon>
        <taxon>Insecta</taxon>
        <taxon>Pterygota</taxon>
        <taxon>Neoptera</taxon>
        <taxon>Endopterygota</taxon>
        <taxon>Diptera</taxon>
        <taxon>Nematocera</taxon>
        <taxon>Culicoidea</taxon>
        <taxon>Culicidae</taxon>
        <taxon>Anophelinae</taxon>
        <taxon>Anopheles</taxon>
    </lineage>
</organism>
<reference evidence="1 3" key="1">
    <citation type="journal article" date="2014" name="BMC Genomics">
        <title>Genome sequence of Anopheles sinensis provides insight into genetics basis of mosquito competence for malaria parasites.</title>
        <authorList>
            <person name="Zhou D."/>
            <person name="Zhang D."/>
            <person name="Ding G."/>
            <person name="Shi L."/>
            <person name="Hou Q."/>
            <person name="Ye Y."/>
            <person name="Xu Y."/>
            <person name="Zhou H."/>
            <person name="Xiong C."/>
            <person name="Li S."/>
            <person name="Yu J."/>
            <person name="Hong S."/>
            <person name="Yu X."/>
            <person name="Zou P."/>
            <person name="Chen C."/>
            <person name="Chang X."/>
            <person name="Wang W."/>
            <person name="Lv Y."/>
            <person name="Sun Y."/>
            <person name="Ma L."/>
            <person name="Shen B."/>
            <person name="Zhu C."/>
        </authorList>
    </citation>
    <scope>NUCLEOTIDE SEQUENCE [LARGE SCALE GENOMIC DNA]</scope>
</reference>
<dbReference type="Proteomes" id="UP000030765">
    <property type="component" value="Unassembled WGS sequence"/>
</dbReference>
<dbReference type="EMBL" id="ATLV01020497">
    <property type="status" value="NOT_ANNOTATED_CDS"/>
    <property type="molecule type" value="Genomic_DNA"/>
</dbReference>
<dbReference type="VEuPathDB" id="VectorBase:ASIC013300"/>
<sequence>MDASPGALITHNDTDTAGCGVIMAGGNLRRDWEPFPGKHRTIVPHRRLLHTQRPPWSIGCPEARPSESREVVLQAIEILTELRNAQTFVRLELRRTSDLPLPVWTCQTVVVSRGRRSDQIGRDQKQTAPGPGLRSLFEQAQGHCISVVGG</sequence>
<evidence type="ECO:0000313" key="1">
    <source>
        <dbReference type="EMBL" id="KFB45350.1"/>
    </source>
</evidence>
<name>A0A084W556_ANOSI</name>
<proteinExistence type="predicted"/>
<dbReference type="AlphaFoldDB" id="A0A084W556"/>
<reference evidence="2" key="2">
    <citation type="submission" date="2020-05" db="UniProtKB">
        <authorList>
            <consortium name="EnsemblMetazoa"/>
        </authorList>
    </citation>
    <scope>IDENTIFICATION</scope>
</reference>
<evidence type="ECO:0000313" key="2">
    <source>
        <dbReference type="EnsemblMetazoa" id="ASIC013300-PA"/>
    </source>
</evidence>
<dbReference type="EnsemblMetazoa" id="ASIC013300-RA">
    <property type="protein sequence ID" value="ASIC013300-PA"/>
    <property type="gene ID" value="ASIC013300"/>
</dbReference>
<gene>
    <name evidence="1" type="ORF">ZHAS_00013300</name>
</gene>
<dbReference type="EMBL" id="KE525302">
    <property type="protein sequence ID" value="KFB45350.1"/>
    <property type="molecule type" value="Genomic_DNA"/>
</dbReference>
<accession>A0A084W556</accession>
<protein>
    <submittedName>
        <fullName evidence="1 2">Precorrin-8X methylmutase CbiC/CobH</fullName>
    </submittedName>
</protein>
<evidence type="ECO:0000313" key="3">
    <source>
        <dbReference type="Proteomes" id="UP000030765"/>
    </source>
</evidence>
<keyword evidence="3" id="KW-1185">Reference proteome</keyword>